<sequence length="187" mass="20628">MFPTSGPAFVTFPTTTIQHYEAGGTNQQYLDILHEEKFPGLFTNILTSISLKTVHKAYQVRVLCQCKALPRRAAEEVKDVLTALAKAIQEGDIARHTLEASLTKSPIADDDDAKSLYKMGISGVLPNLMGQVATGITNGNIKDYKRLMKVFGQFIQEGKYLPSNIPHLGPILPAIIPQLICMWIFVV</sequence>
<dbReference type="Proteomes" id="UP000298390">
    <property type="component" value="Unassembled WGS sequence"/>
</dbReference>
<reference evidence="1 2" key="1">
    <citation type="submission" date="2019-01" db="EMBL/GenBank/DDBJ databases">
        <title>Genome sequencing of the rare red list fungi Fomitopsis rosea.</title>
        <authorList>
            <person name="Buettner E."/>
            <person name="Kellner H."/>
        </authorList>
    </citation>
    <scope>NUCLEOTIDE SEQUENCE [LARGE SCALE GENOMIC DNA]</scope>
    <source>
        <strain evidence="1 2">DSM 105464</strain>
    </source>
</reference>
<gene>
    <name evidence="1" type="ORF">EVJ58_g7030</name>
</gene>
<dbReference type="AlphaFoldDB" id="A0A4Y9Y4J3"/>
<comment type="caution">
    <text evidence="1">The sequence shown here is derived from an EMBL/GenBank/DDBJ whole genome shotgun (WGS) entry which is preliminary data.</text>
</comment>
<evidence type="ECO:0000313" key="1">
    <source>
        <dbReference type="EMBL" id="TFY57414.1"/>
    </source>
</evidence>
<name>A0A4Y9Y4J3_9APHY</name>
<proteinExistence type="predicted"/>
<organism evidence="1 2">
    <name type="scientific">Rhodofomes roseus</name>
    <dbReference type="NCBI Taxonomy" id="34475"/>
    <lineage>
        <taxon>Eukaryota</taxon>
        <taxon>Fungi</taxon>
        <taxon>Dikarya</taxon>
        <taxon>Basidiomycota</taxon>
        <taxon>Agaricomycotina</taxon>
        <taxon>Agaricomycetes</taxon>
        <taxon>Polyporales</taxon>
        <taxon>Rhodofomes</taxon>
    </lineage>
</organism>
<protein>
    <submittedName>
        <fullName evidence="1">Uncharacterized protein</fullName>
    </submittedName>
</protein>
<accession>A0A4Y9Y4J3</accession>
<dbReference type="EMBL" id="SEKV01000430">
    <property type="protein sequence ID" value="TFY57414.1"/>
    <property type="molecule type" value="Genomic_DNA"/>
</dbReference>
<evidence type="ECO:0000313" key="2">
    <source>
        <dbReference type="Proteomes" id="UP000298390"/>
    </source>
</evidence>